<evidence type="ECO:0000256" key="4">
    <source>
        <dbReference type="ARBA" id="ARBA00022801"/>
    </source>
</evidence>
<dbReference type="GO" id="GO:0006808">
    <property type="term" value="P:regulation of nitrogen utilization"/>
    <property type="evidence" value="ECO:0007669"/>
    <property type="project" value="UniProtKB-UniRule"/>
</dbReference>
<dbReference type="CDD" id="cd00077">
    <property type="entry name" value="HDc"/>
    <property type="match status" value="1"/>
</dbReference>
<keyword evidence="11" id="KW-1185">Reference proteome</keyword>
<comment type="similarity">
    <text evidence="7">Belongs to the GlnD family.</text>
</comment>
<dbReference type="InterPro" id="IPR045865">
    <property type="entry name" value="ACT-like_dom_sf"/>
</dbReference>
<dbReference type="InterPro" id="IPR002912">
    <property type="entry name" value="ACT_dom"/>
</dbReference>
<dbReference type="SUPFAM" id="SSF81891">
    <property type="entry name" value="Poly A polymerase C-terminal region-like"/>
    <property type="match status" value="1"/>
</dbReference>
<keyword evidence="2 7" id="KW-0548">Nucleotidyltransferase</keyword>
<feature type="domain" description="ACT" evidence="8">
    <location>
        <begin position="633"/>
        <end position="716"/>
    </location>
</feature>
<name>A0A514JNA9_9ACTN</name>
<dbReference type="EC" id="2.7.7.59" evidence="7"/>
<evidence type="ECO:0000313" key="11">
    <source>
        <dbReference type="Proteomes" id="UP000316215"/>
    </source>
</evidence>
<protein>
    <recommendedName>
        <fullName evidence="7">Bifunctional uridylyltransferase/uridylyl-removing enzyme</fullName>
        <shortName evidence="7">UTase/UR</shortName>
    </recommendedName>
    <alternativeName>
        <fullName evidence="7">Bifunctional [protein-PII] modification enzyme</fullName>
    </alternativeName>
    <alternativeName>
        <fullName evidence="7">Bifunctional nitrogen sensor protein</fullName>
    </alternativeName>
    <domain>
        <recommendedName>
            <fullName evidence="7">[Protein-PII] uridylyltransferase</fullName>
            <shortName evidence="7">PII uridylyltransferase</shortName>
            <shortName evidence="7">UTase</shortName>
            <ecNumber evidence="7">2.7.7.59</ecNumber>
        </recommendedName>
    </domain>
    <domain>
        <recommendedName>
            <fullName evidence="7">[Protein-PII]-UMP uridylyl-removing enzyme</fullName>
            <shortName evidence="7">UR</shortName>
            <ecNumber evidence="7">3.1.4.-</ecNumber>
        </recommendedName>
    </domain>
</protein>
<comment type="catalytic activity">
    <reaction evidence="7">
        <text>[protein-PII]-L-tyrosine + UTP = [protein-PII]-uridylyl-L-tyrosine + diphosphate</text>
        <dbReference type="Rhea" id="RHEA:13673"/>
        <dbReference type="Rhea" id="RHEA-COMP:12147"/>
        <dbReference type="Rhea" id="RHEA-COMP:12148"/>
        <dbReference type="ChEBI" id="CHEBI:33019"/>
        <dbReference type="ChEBI" id="CHEBI:46398"/>
        <dbReference type="ChEBI" id="CHEBI:46858"/>
        <dbReference type="ChEBI" id="CHEBI:90602"/>
        <dbReference type="EC" id="2.7.7.59"/>
    </reaction>
</comment>
<keyword evidence="6 7" id="KW-0511">Multifunctional enzyme</keyword>
<dbReference type="Gene3D" id="1.10.3090.10">
    <property type="entry name" value="cca-adding enzyme, domain 2"/>
    <property type="match status" value="1"/>
</dbReference>
<dbReference type="Proteomes" id="UP000316215">
    <property type="component" value="Chromosome"/>
</dbReference>
<dbReference type="EC" id="3.1.4.-" evidence="7"/>
<keyword evidence="1 7" id="KW-0808">Transferase</keyword>
<organism evidence="10 11">
    <name type="scientific">Streptomyces calvus</name>
    <dbReference type="NCBI Taxonomy" id="67282"/>
    <lineage>
        <taxon>Bacteria</taxon>
        <taxon>Bacillati</taxon>
        <taxon>Actinomycetota</taxon>
        <taxon>Actinomycetes</taxon>
        <taxon>Kitasatosporales</taxon>
        <taxon>Streptomycetaceae</taxon>
        <taxon>Streptomyces</taxon>
    </lineage>
</organism>
<sequence>MTSTNVTKEAEDSGPSGYAAARLRLLTEGTRSGPPRRTALADLTDDWLTGLFTAGADGARGVSLVAVGGYGRAELSPRSDLDLLLLHDGSDPRAVAALADRLWYPVWDLGLALDHSVRTPAEARRTAGEDLKVHLGLLDARHLAGDLGLTTSLRTAVLADWRNQAPKRLPALQELCAERAERQGELQYLLEPDLKEARGGLRDATALRAVAASWLADAPREGLAEARRRLLDVRDALHLTTGRATDRLALQEQDQVAAELGLLDADTLLRQVYEAARVIAYAGDVTWREVGRVLRSRAVRPRLRGLLGGGKPAAERSPLAEGVVEQDGEVVLARTARPERDPVLPLRAAAAAAQAGLPLSPHAVRRMATTARPLSTPWPAEAREQLVTLLGSGRPTVQVWEALEAEGLVTGLLPDWDRVRCRPQRNAVHLWTVDRHLIETAVRASEFTRRVHRPDLLLVAALLHDIGKGWPGDHSVAGEIIARDVAARIGFDHHDVTVIAALVRHHLLLVETATRRDLDDPATLRAVAEAVGSQGTLELLHALTEADALATGPAAWSSWRASLVADLVKRVSAVLNGADPAGPEQAAPTAHQERLALEAVATGAPVLSLRAQPEPPAETHGEPLDEPEPLGVELLIAVPDQPGVLAAVAGVLAVHRLTVRTAELRALDLPAGVDGSVLLLDWRVAAEYGSLPQAARLRADLVRALDGSLDIAGRLAERDAAYPRRRGVVAPPPRVTVAPAASRHATVIEVRAQDAPGLLFRIGRALEDAGVQVRSAHASTLGANAVDAFYVTDPQGTPLPGEEATAVARKLEEMLRG</sequence>
<keyword evidence="5 7" id="KW-0460">Magnesium</keyword>
<evidence type="ECO:0000259" key="8">
    <source>
        <dbReference type="PROSITE" id="PS51671"/>
    </source>
</evidence>
<comment type="activity regulation">
    <text evidence="7">Uridylyltransferase (UTase) activity is inhibited by glutamine, while glutamine activates uridylyl-removing (UR) activity.</text>
</comment>
<dbReference type="PANTHER" id="PTHR47320">
    <property type="entry name" value="BIFUNCTIONAL URIDYLYLTRANSFERASE/URIDYLYL-REMOVING ENZYME"/>
    <property type="match status" value="1"/>
</dbReference>
<dbReference type="Pfam" id="PF01842">
    <property type="entry name" value="ACT"/>
    <property type="match status" value="1"/>
</dbReference>
<dbReference type="AlphaFoldDB" id="A0A514JNA9"/>
<dbReference type="SUPFAM" id="SSF55021">
    <property type="entry name" value="ACT-like"/>
    <property type="match status" value="1"/>
</dbReference>
<dbReference type="PROSITE" id="PS51831">
    <property type="entry name" value="HD"/>
    <property type="match status" value="1"/>
</dbReference>
<dbReference type="Pfam" id="PF01966">
    <property type="entry name" value="HD"/>
    <property type="match status" value="1"/>
</dbReference>
<dbReference type="RefSeq" id="WP_142231765.1">
    <property type="nucleotide sequence ID" value="NZ_CP022310.1"/>
</dbReference>
<dbReference type="KEGG" id="sast:CD934_09055"/>
<dbReference type="NCBIfam" id="TIGR01693">
    <property type="entry name" value="UTase_glnD"/>
    <property type="match status" value="1"/>
</dbReference>
<dbReference type="InterPro" id="IPR006674">
    <property type="entry name" value="HD_domain"/>
</dbReference>
<evidence type="ECO:0000256" key="6">
    <source>
        <dbReference type="ARBA" id="ARBA00023268"/>
    </source>
</evidence>
<dbReference type="InterPro" id="IPR010043">
    <property type="entry name" value="UTase/UR"/>
</dbReference>
<dbReference type="GO" id="GO:0008081">
    <property type="term" value="F:phosphoric diester hydrolase activity"/>
    <property type="evidence" value="ECO:0007669"/>
    <property type="project" value="UniProtKB-UniRule"/>
</dbReference>
<feature type="domain" description="HD" evidence="9">
    <location>
        <begin position="433"/>
        <end position="556"/>
    </location>
</feature>
<dbReference type="CDD" id="cd04899">
    <property type="entry name" value="ACT_ACR-UUR-like_2"/>
    <property type="match status" value="1"/>
</dbReference>
<comment type="caution">
    <text evidence="7">Lacks conserved residue(s) required for the propagation of feature annotation.</text>
</comment>
<evidence type="ECO:0000256" key="5">
    <source>
        <dbReference type="ARBA" id="ARBA00022842"/>
    </source>
</evidence>
<evidence type="ECO:0000313" key="10">
    <source>
        <dbReference type="EMBL" id="QDI68816.1"/>
    </source>
</evidence>
<dbReference type="InterPro" id="IPR013546">
    <property type="entry name" value="PII_UdlTrfase/GS_AdlTrfase"/>
</dbReference>
<comment type="function">
    <text evidence="7">Modifies, by uridylylation and deuridylylation, the PII regulatory proteins (GlnB and homologs), in response to the nitrogen status of the cell that GlnD senses through the glutamine level. Under low glutamine levels, catalyzes the conversion of the PII proteins and UTP to PII-UMP and PPi, while under higher glutamine levels, GlnD hydrolyzes PII-UMP to PII and UMP (deuridylylation). Thus, controls uridylylation state and activity of the PII proteins, and plays an important role in the regulation of nitrogen metabolism.</text>
</comment>
<evidence type="ECO:0000256" key="7">
    <source>
        <dbReference type="HAMAP-Rule" id="MF_00277"/>
    </source>
</evidence>
<dbReference type="InterPro" id="IPR003607">
    <property type="entry name" value="HD/PDEase_dom"/>
</dbReference>
<dbReference type="GO" id="GO:0008773">
    <property type="term" value="F:[protein-PII] uridylyltransferase activity"/>
    <property type="evidence" value="ECO:0007669"/>
    <property type="project" value="UniProtKB-UniRule"/>
</dbReference>
<dbReference type="InterPro" id="IPR043519">
    <property type="entry name" value="NT_sf"/>
</dbReference>
<keyword evidence="3" id="KW-0677">Repeat</keyword>
<evidence type="ECO:0000256" key="3">
    <source>
        <dbReference type="ARBA" id="ARBA00022737"/>
    </source>
</evidence>
<comment type="catalytic activity">
    <reaction evidence="7">
        <text>[protein-PII]-uridylyl-L-tyrosine + H2O = [protein-PII]-L-tyrosine + UMP + H(+)</text>
        <dbReference type="Rhea" id="RHEA:48600"/>
        <dbReference type="Rhea" id="RHEA-COMP:12147"/>
        <dbReference type="Rhea" id="RHEA-COMP:12148"/>
        <dbReference type="ChEBI" id="CHEBI:15377"/>
        <dbReference type="ChEBI" id="CHEBI:15378"/>
        <dbReference type="ChEBI" id="CHEBI:46858"/>
        <dbReference type="ChEBI" id="CHEBI:57865"/>
        <dbReference type="ChEBI" id="CHEBI:90602"/>
    </reaction>
</comment>
<evidence type="ECO:0000256" key="1">
    <source>
        <dbReference type="ARBA" id="ARBA00022679"/>
    </source>
</evidence>
<evidence type="ECO:0000259" key="9">
    <source>
        <dbReference type="PROSITE" id="PS51831"/>
    </source>
</evidence>
<proteinExistence type="inferred from homology"/>
<dbReference type="SMART" id="SM00471">
    <property type="entry name" value="HDc"/>
    <property type="match status" value="1"/>
</dbReference>
<dbReference type="PROSITE" id="PS51671">
    <property type="entry name" value="ACT"/>
    <property type="match status" value="2"/>
</dbReference>
<dbReference type="PANTHER" id="PTHR47320:SF1">
    <property type="entry name" value="BIFUNCTIONAL URIDYLYLTRANSFERASE_URIDYLYL-REMOVING ENZYME"/>
    <property type="match status" value="1"/>
</dbReference>
<reference evidence="10 11" key="1">
    <citation type="submission" date="2017-07" db="EMBL/GenBank/DDBJ databases">
        <title>The Complete Genome of Streptomyces asterosporus-ZSY.</title>
        <authorList>
            <person name="Zhang S."/>
        </authorList>
    </citation>
    <scope>NUCLEOTIDE SEQUENCE [LARGE SCALE GENOMIC DNA]</scope>
    <source>
        <strain evidence="10 11">DSM 41452</strain>
    </source>
</reference>
<dbReference type="EMBL" id="CP022310">
    <property type="protein sequence ID" value="QDI68816.1"/>
    <property type="molecule type" value="Genomic_DNA"/>
</dbReference>
<dbReference type="SUPFAM" id="SSF81301">
    <property type="entry name" value="Nucleotidyltransferase"/>
    <property type="match status" value="1"/>
</dbReference>
<evidence type="ECO:0000256" key="2">
    <source>
        <dbReference type="ARBA" id="ARBA00022695"/>
    </source>
</evidence>
<dbReference type="Pfam" id="PF08335">
    <property type="entry name" value="GlnD_UR_UTase"/>
    <property type="match status" value="1"/>
</dbReference>
<comment type="domain">
    <text evidence="7">Has four distinct domains: an N-terminal nucleotidyltransferase (NT) domain responsible for UTase activity, a central HD domain that encodes UR activity, and two C-terminal ACT domains that seem to have a role in glutamine sensing.</text>
</comment>
<dbReference type="NCBIfam" id="NF002895">
    <property type="entry name" value="PRK03381.1"/>
    <property type="match status" value="1"/>
</dbReference>
<gene>
    <name evidence="7" type="primary">glnD</name>
    <name evidence="10" type="ORF">CD934_09055</name>
</gene>
<dbReference type="PIRSF" id="PIRSF006288">
    <property type="entry name" value="PII_uridyltransf"/>
    <property type="match status" value="1"/>
</dbReference>
<dbReference type="SUPFAM" id="SSF109604">
    <property type="entry name" value="HD-domain/PDEase-like"/>
    <property type="match status" value="1"/>
</dbReference>
<accession>A0A514JNA9</accession>
<keyword evidence="4 7" id="KW-0378">Hydrolase</keyword>
<dbReference type="SUPFAM" id="SSF81593">
    <property type="entry name" value="Nucleotidyltransferase substrate binding subunit/domain"/>
    <property type="match status" value="1"/>
</dbReference>
<dbReference type="HAMAP" id="MF_00277">
    <property type="entry name" value="PII_uridylyl_transf"/>
    <property type="match status" value="1"/>
</dbReference>
<comment type="cofactor">
    <cofactor evidence="7">
        <name>Mg(2+)</name>
        <dbReference type="ChEBI" id="CHEBI:18420"/>
    </cofactor>
</comment>
<feature type="region of interest" description="Uridylyltransferase" evidence="7">
    <location>
        <begin position="1"/>
        <end position="318"/>
    </location>
</feature>
<feature type="domain" description="ACT" evidence="8">
    <location>
        <begin position="747"/>
        <end position="817"/>
    </location>
</feature>